<accession>A0ACC0IN23</accession>
<proteinExistence type="predicted"/>
<evidence type="ECO:0000313" key="2">
    <source>
        <dbReference type="Proteomes" id="UP001060215"/>
    </source>
</evidence>
<keyword evidence="2" id="KW-1185">Reference proteome</keyword>
<comment type="caution">
    <text evidence="1">The sequence shown here is derived from an EMBL/GenBank/DDBJ whole genome shotgun (WGS) entry which is preliminary data.</text>
</comment>
<reference evidence="1 2" key="1">
    <citation type="journal article" date="2022" name="Plant J.">
        <title>Chromosome-level genome of Camellia lanceoleosa provides a valuable resource for understanding genome evolution and self-incompatibility.</title>
        <authorList>
            <person name="Gong W."/>
            <person name="Xiao S."/>
            <person name="Wang L."/>
            <person name="Liao Z."/>
            <person name="Chang Y."/>
            <person name="Mo W."/>
            <person name="Hu G."/>
            <person name="Li W."/>
            <person name="Zhao G."/>
            <person name="Zhu H."/>
            <person name="Hu X."/>
            <person name="Ji K."/>
            <person name="Xiang X."/>
            <person name="Song Q."/>
            <person name="Yuan D."/>
            <person name="Jin S."/>
            <person name="Zhang L."/>
        </authorList>
    </citation>
    <scope>NUCLEOTIDE SEQUENCE [LARGE SCALE GENOMIC DNA]</scope>
    <source>
        <strain evidence="1">SQ_2022a</strain>
    </source>
</reference>
<evidence type="ECO:0000313" key="1">
    <source>
        <dbReference type="EMBL" id="KAI8027332.1"/>
    </source>
</evidence>
<organism evidence="1 2">
    <name type="scientific">Camellia lanceoleosa</name>
    <dbReference type="NCBI Taxonomy" id="1840588"/>
    <lineage>
        <taxon>Eukaryota</taxon>
        <taxon>Viridiplantae</taxon>
        <taxon>Streptophyta</taxon>
        <taxon>Embryophyta</taxon>
        <taxon>Tracheophyta</taxon>
        <taxon>Spermatophyta</taxon>
        <taxon>Magnoliopsida</taxon>
        <taxon>eudicotyledons</taxon>
        <taxon>Gunneridae</taxon>
        <taxon>Pentapetalae</taxon>
        <taxon>asterids</taxon>
        <taxon>Ericales</taxon>
        <taxon>Theaceae</taxon>
        <taxon>Camellia</taxon>
    </lineage>
</organism>
<protein>
    <submittedName>
        <fullName evidence="1">Pentatricopeptide repeat-containing protein</fullName>
    </submittedName>
</protein>
<dbReference type="Proteomes" id="UP001060215">
    <property type="component" value="Chromosome 3"/>
</dbReference>
<sequence>MKRKLVTLSAVNCILLASAYTEANDQQDVARTRKLIRNEGTKTTPGWRWIEVGDTCHPDSREIYRMSEKVIHQFTRVGHTRETAVAVPESTTRVF</sequence>
<gene>
    <name evidence="1" type="ORF">LOK49_LG02G02494</name>
</gene>
<dbReference type="EMBL" id="CM045760">
    <property type="protein sequence ID" value="KAI8027332.1"/>
    <property type="molecule type" value="Genomic_DNA"/>
</dbReference>
<name>A0ACC0IN23_9ERIC</name>